<dbReference type="SUPFAM" id="SSF54631">
    <property type="entry name" value="CBS-domain pair"/>
    <property type="match status" value="1"/>
</dbReference>
<dbReference type="InterPro" id="IPR045865">
    <property type="entry name" value="ACT-like_dom_sf"/>
</dbReference>
<dbReference type="InterPro" id="IPR046342">
    <property type="entry name" value="CBS_dom_sf"/>
</dbReference>
<dbReference type="PROSITE" id="PS51671">
    <property type="entry name" value="ACT"/>
    <property type="match status" value="1"/>
</dbReference>
<keyword evidence="1" id="KW-0677">Repeat</keyword>
<dbReference type="PANTHER" id="PTHR48108">
    <property type="entry name" value="CBS DOMAIN-CONTAINING PROTEIN CBSX2, CHLOROPLASTIC"/>
    <property type="match status" value="1"/>
</dbReference>
<feature type="domain" description="CBS" evidence="3">
    <location>
        <begin position="81"/>
        <end position="139"/>
    </location>
</feature>
<dbReference type="InterPro" id="IPR051462">
    <property type="entry name" value="CBS_domain-containing"/>
</dbReference>
<comment type="caution">
    <text evidence="5">The sequence shown here is derived from an EMBL/GenBank/DDBJ whole genome shotgun (WGS) entry which is preliminary data.</text>
</comment>
<sequence length="214" mass="23473">MYVKNKMTANPYTIAFDAPINEVIELMREKNLKRVPVVDGEKIVGILTHGDLEKVSPTKATTLSIYELNYLLSKMRVSDAMTKDVIAISPDALLEEAAVMMRENKISTLAVVKNNKLVGIITESDIFDAFIDLLGFRDAGSRITVQAADVPGALADIAEIFRSFDANISHIAVYRGSGGSSDVVIRTNAINTESIEENLEEHGYKIENVIKNLG</sequence>
<dbReference type="PROSITE" id="PS51371">
    <property type="entry name" value="CBS"/>
    <property type="match status" value="2"/>
</dbReference>
<dbReference type="RefSeq" id="WP_227020364.1">
    <property type="nucleotide sequence ID" value="NZ_JAGSND010000023.1"/>
</dbReference>
<evidence type="ECO:0000259" key="3">
    <source>
        <dbReference type="PROSITE" id="PS51371"/>
    </source>
</evidence>
<dbReference type="Proteomes" id="UP000675664">
    <property type="component" value="Unassembled WGS sequence"/>
</dbReference>
<dbReference type="Pfam" id="PF00571">
    <property type="entry name" value="CBS"/>
    <property type="match status" value="2"/>
</dbReference>
<organism evidence="5 6">
    <name type="scientific">Sinanaerobacter chloroacetimidivorans</name>
    <dbReference type="NCBI Taxonomy" id="2818044"/>
    <lineage>
        <taxon>Bacteria</taxon>
        <taxon>Bacillati</taxon>
        <taxon>Bacillota</taxon>
        <taxon>Clostridia</taxon>
        <taxon>Peptostreptococcales</taxon>
        <taxon>Anaerovoracaceae</taxon>
        <taxon>Sinanaerobacter</taxon>
    </lineage>
</organism>
<keyword evidence="2" id="KW-0129">CBS domain</keyword>
<proteinExistence type="predicted"/>
<protein>
    <submittedName>
        <fullName evidence="5">CBS domain-containing protein</fullName>
    </submittedName>
</protein>
<feature type="domain" description="CBS" evidence="3">
    <location>
        <begin position="7"/>
        <end position="63"/>
    </location>
</feature>
<evidence type="ECO:0000256" key="1">
    <source>
        <dbReference type="ARBA" id="ARBA00022737"/>
    </source>
</evidence>
<dbReference type="Pfam" id="PF01842">
    <property type="entry name" value="ACT"/>
    <property type="match status" value="1"/>
</dbReference>
<reference evidence="5" key="2">
    <citation type="submission" date="2021-04" db="EMBL/GenBank/DDBJ databases">
        <authorList>
            <person name="Liu J."/>
        </authorList>
    </citation>
    <scope>NUCLEOTIDE SEQUENCE</scope>
    <source>
        <strain evidence="5">BAD-6</strain>
    </source>
</reference>
<name>A0A8J8B3D9_9FIRM</name>
<dbReference type="PANTHER" id="PTHR48108:SF34">
    <property type="entry name" value="CBS DOMAIN-CONTAINING PROTEIN YHCV"/>
    <property type="match status" value="1"/>
</dbReference>
<gene>
    <name evidence="5" type="ORF">KCX82_20470</name>
</gene>
<dbReference type="Gene3D" id="3.10.580.10">
    <property type="entry name" value="CBS-domain"/>
    <property type="match status" value="1"/>
</dbReference>
<dbReference type="SMART" id="SM00116">
    <property type="entry name" value="CBS"/>
    <property type="match status" value="2"/>
</dbReference>
<keyword evidence="6" id="KW-1185">Reference proteome</keyword>
<evidence type="ECO:0000259" key="4">
    <source>
        <dbReference type="PROSITE" id="PS51671"/>
    </source>
</evidence>
<dbReference type="SUPFAM" id="SSF55021">
    <property type="entry name" value="ACT-like"/>
    <property type="match status" value="1"/>
</dbReference>
<reference evidence="5" key="1">
    <citation type="submission" date="2021-04" db="EMBL/GenBank/DDBJ databases">
        <title>Sinoanaerobacter chloroacetimidivorans sp. nov., an obligate anaerobic bacterium isolated from anaerobic sludge.</title>
        <authorList>
            <person name="Bao Y."/>
        </authorList>
    </citation>
    <scope>NUCLEOTIDE SEQUENCE</scope>
    <source>
        <strain evidence="5">BAD-6</strain>
    </source>
</reference>
<evidence type="ECO:0000313" key="5">
    <source>
        <dbReference type="EMBL" id="MBR0600249.1"/>
    </source>
</evidence>
<dbReference type="AlphaFoldDB" id="A0A8J8B3D9"/>
<evidence type="ECO:0000256" key="2">
    <source>
        <dbReference type="PROSITE-ProRule" id="PRU00703"/>
    </source>
</evidence>
<accession>A0A8J8B3D9</accession>
<feature type="domain" description="ACT" evidence="4">
    <location>
        <begin position="142"/>
        <end position="214"/>
    </location>
</feature>
<dbReference type="EMBL" id="JAGSND010000023">
    <property type="protein sequence ID" value="MBR0600249.1"/>
    <property type="molecule type" value="Genomic_DNA"/>
</dbReference>
<dbReference type="InterPro" id="IPR000644">
    <property type="entry name" value="CBS_dom"/>
</dbReference>
<evidence type="ECO:0000313" key="6">
    <source>
        <dbReference type="Proteomes" id="UP000675664"/>
    </source>
</evidence>
<dbReference type="InterPro" id="IPR002912">
    <property type="entry name" value="ACT_dom"/>
</dbReference>
<dbReference type="CDD" id="cd04584">
    <property type="entry name" value="CBS_pair_AcuB_like"/>
    <property type="match status" value="1"/>
</dbReference>